<dbReference type="Gene3D" id="3.50.50.60">
    <property type="entry name" value="FAD/NAD(P)-binding domain"/>
    <property type="match status" value="2"/>
</dbReference>
<comment type="similarity">
    <text evidence="1">Belongs to the GMC oxidoreductase family.</text>
</comment>
<name>A0A017T266_9BACT</name>
<protein>
    <submittedName>
        <fullName evidence="7">Oxidoreductase, GMC family</fullName>
    </submittedName>
</protein>
<evidence type="ECO:0000256" key="4">
    <source>
        <dbReference type="ARBA" id="ARBA00023002"/>
    </source>
</evidence>
<dbReference type="Pfam" id="PF05199">
    <property type="entry name" value="GMC_oxred_C"/>
    <property type="match status" value="1"/>
</dbReference>
<dbReference type="PANTHER" id="PTHR46056:SF12">
    <property type="entry name" value="LONG-CHAIN-ALCOHOL OXIDASE"/>
    <property type="match status" value="1"/>
</dbReference>
<evidence type="ECO:0000259" key="6">
    <source>
        <dbReference type="Pfam" id="PF05199"/>
    </source>
</evidence>
<feature type="domain" description="Glucose-methanol-choline oxidoreductase C-terminal" evidence="6">
    <location>
        <begin position="368"/>
        <end position="495"/>
    </location>
</feature>
<dbReference type="EMBL" id="ASRX01000048">
    <property type="protein sequence ID" value="EYF03364.1"/>
    <property type="molecule type" value="Genomic_DNA"/>
</dbReference>
<dbReference type="PANTHER" id="PTHR46056">
    <property type="entry name" value="LONG-CHAIN-ALCOHOL OXIDASE"/>
    <property type="match status" value="1"/>
</dbReference>
<evidence type="ECO:0000256" key="3">
    <source>
        <dbReference type="ARBA" id="ARBA00022827"/>
    </source>
</evidence>
<evidence type="ECO:0000313" key="8">
    <source>
        <dbReference type="Proteomes" id="UP000019678"/>
    </source>
</evidence>
<dbReference type="GO" id="GO:0050660">
    <property type="term" value="F:flavin adenine dinucleotide binding"/>
    <property type="evidence" value="ECO:0007669"/>
    <property type="project" value="InterPro"/>
</dbReference>
<accession>A0A017T266</accession>
<dbReference type="InterPro" id="IPR000172">
    <property type="entry name" value="GMC_OxRdtase_N"/>
</dbReference>
<dbReference type="InterPro" id="IPR036188">
    <property type="entry name" value="FAD/NAD-bd_sf"/>
</dbReference>
<dbReference type="AlphaFoldDB" id="A0A017T266"/>
<dbReference type="GO" id="GO:0016614">
    <property type="term" value="F:oxidoreductase activity, acting on CH-OH group of donors"/>
    <property type="evidence" value="ECO:0007669"/>
    <property type="project" value="InterPro"/>
</dbReference>
<comment type="caution">
    <text evidence="7">The sequence shown here is derived from an EMBL/GenBank/DDBJ whole genome shotgun (WGS) entry which is preliminary data.</text>
</comment>
<feature type="domain" description="Glucose-methanol-choline oxidoreductase N-terminal" evidence="5">
    <location>
        <begin position="65"/>
        <end position="282"/>
    </location>
</feature>
<dbReference type="Pfam" id="PF00732">
    <property type="entry name" value="GMC_oxred_N"/>
    <property type="match status" value="1"/>
</dbReference>
<dbReference type="eggNOG" id="COG2303">
    <property type="taxonomic scope" value="Bacteria"/>
</dbReference>
<sequence>MIYDAGTLALPLHLKADLCVVGSGAGGAMVAMVAAEAGMKVVLLEAGEFLTPADMVQREEVMLPRLYWEAGGRTTADRAVHIHQGKGVGGSTLHNLNLCKRIPASIRARWAAERRLERLPVEAWDALYAEVEALLEVKEVPPGLWNRHNRLLEAGCKALGWRGGGVAHNRTGCVGSGFCEVGCAYDAKNNAVKVLVPRAVKAGAEILARCQAVLVRHEGGRVSGVSAVGLEPGTNRPLGEVTIDAPRVCVAGSATATPALLLRSEVPDPGGETGKRLRIHPALVAAGEFDEPVRAWEGIPQTYECTELLDLEREDGPRAWIIPAFAHPVGTATLLPGHGEMHRSLMRKYAHLAAFTAMIHDHTAGEVQPDGDLGLRIDYWPDAADRQELCRGLHGCAALLFAAGARRVIVPSRPTRIYERGDSIEELKTLTLTRGAMDVTAVHPMASVPMGDDPAVAAVSSEGKHHHLGGLWVGDGSLFPTSIGVPPQLSIYAMGLHVGRAIARS</sequence>
<dbReference type="SUPFAM" id="SSF51905">
    <property type="entry name" value="FAD/NAD(P)-binding domain"/>
    <property type="match status" value="1"/>
</dbReference>
<evidence type="ECO:0000313" key="7">
    <source>
        <dbReference type="EMBL" id="EYF03364.1"/>
    </source>
</evidence>
<keyword evidence="3" id="KW-0274">FAD</keyword>
<dbReference type="RefSeq" id="WP_044246283.1">
    <property type="nucleotide sequence ID" value="NZ_ASRX01000048.1"/>
</dbReference>
<evidence type="ECO:0000256" key="2">
    <source>
        <dbReference type="ARBA" id="ARBA00022630"/>
    </source>
</evidence>
<evidence type="ECO:0000259" key="5">
    <source>
        <dbReference type="Pfam" id="PF00732"/>
    </source>
</evidence>
<organism evidence="7 8">
    <name type="scientific">Chondromyces apiculatus DSM 436</name>
    <dbReference type="NCBI Taxonomy" id="1192034"/>
    <lineage>
        <taxon>Bacteria</taxon>
        <taxon>Pseudomonadati</taxon>
        <taxon>Myxococcota</taxon>
        <taxon>Polyangia</taxon>
        <taxon>Polyangiales</taxon>
        <taxon>Polyangiaceae</taxon>
        <taxon>Chondromyces</taxon>
    </lineage>
</organism>
<dbReference type="OrthoDB" id="337582at2"/>
<keyword evidence="8" id="KW-1185">Reference proteome</keyword>
<proteinExistence type="inferred from homology"/>
<gene>
    <name evidence="7" type="ORF">CAP_5696</name>
</gene>
<keyword evidence="4" id="KW-0560">Oxidoreductase</keyword>
<reference evidence="7 8" key="1">
    <citation type="submission" date="2013-05" db="EMBL/GenBank/DDBJ databases">
        <title>Genome assembly of Chondromyces apiculatus DSM 436.</title>
        <authorList>
            <person name="Sharma G."/>
            <person name="Khatri I."/>
            <person name="Kaur C."/>
            <person name="Mayilraj S."/>
            <person name="Subramanian S."/>
        </authorList>
    </citation>
    <scope>NUCLEOTIDE SEQUENCE [LARGE SCALE GENOMIC DNA]</scope>
    <source>
        <strain evidence="7 8">DSM 436</strain>
    </source>
</reference>
<dbReference type="Proteomes" id="UP000019678">
    <property type="component" value="Unassembled WGS sequence"/>
</dbReference>
<evidence type="ECO:0000256" key="1">
    <source>
        <dbReference type="ARBA" id="ARBA00010790"/>
    </source>
</evidence>
<dbReference type="InterPro" id="IPR007867">
    <property type="entry name" value="GMC_OxRtase_C"/>
</dbReference>
<keyword evidence="2" id="KW-0285">Flavoprotein</keyword>
<dbReference type="STRING" id="1192034.CAP_5696"/>